<dbReference type="AlphaFoldDB" id="A0A4U5MGB9"/>
<dbReference type="PROSITE" id="PS00108">
    <property type="entry name" value="PROTEIN_KINASE_ST"/>
    <property type="match status" value="1"/>
</dbReference>
<reference evidence="14 15" key="1">
    <citation type="journal article" date="2015" name="Genome Biol.">
        <title>Comparative genomics of Steinernema reveals deeply conserved gene regulatory networks.</title>
        <authorList>
            <person name="Dillman A.R."/>
            <person name="Macchietto M."/>
            <person name="Porter C.F."/>
            <person name="Rogers A."/>
            <person name="Williams B."/>
            <person name="Antoshechkin I."/>
            <person name="Lee M.M."/>
            <person name="Goodwin Z."/>
            <person name="Lu X."/>
            <person name="Lewis E.E."/>
            <person name="Goodrich-Blair H."/>
            <person name="Stock S.P."/>
            <person name="Adams B.J."/>
            <person name="Sternberg P.W."/>
            <person name="Mortazavi A."/>
        </authorList>
    </citation>
    <scope>NUCLEOTIDE SEQUENCE [LARGE SCALE GENOMIC DNA]</scope>
    <source>
        <strain evidence="14 15">ALL</strain>
    </source>
</reference>
<evidence type="ECO:0000256" key="12">
    <source>
        <dbReference type="RuleBase" id="RU000304"/>
    </source>
</evidence>
<dbReference type="Gene3D" id="1.10.510.10">
    <property type="entry name" value="Transferase(Phosphotransferase) domain 1"/>
    <property type="match status" value="1"/>
</dbReference>
<dbReference type="GO" id="GO:0004674">
    <property type="term" value="F:protein serine/threonine kinase activity"/>
    <property type="evidence" value="ECO:0007669"/>
    <property type="project" value="UniProtKB-KW"/>
</dbReference>
<evidence type="ECO:0000256" key="5">
    <source>
        <dbReference type="ARBA" id="ARBA00022679"/>
    </source>
</evidence>
<dbReference type="OrthoDB" id="347657at2759"/>
<keyword evidence="3 12" id="KW-0723">Serine/threonine-protein kinase</keyword>
<reference evidence="14 15" key="2">
    <citation type="journal article" date="2019" name="G3 (Bethesda)">
        <title>Hybrid Assembly of the Genome of the Entomopathogenic Nematode Steinernema carpocapsae Identifies the X-Chromosome.</title>
        <authorList>
            <person name="Serra L."/>
            <person name="Macchietto M."/>
            <person name="Macias-Munoz A."/>
            <person name="McGill C.J."/>
            <person name="Rodriguez I.M."/>
            <person name="Rodriguez B."/>
            <person name="Murad R."/>
            <person name="Mortazavi A."/>
        </authorList>
    </citation>
    <scope>NUCLEOTIDE SEQUENCE [LARGE SCALE GENOMIC DNA]</scope>
    <source>
        <strain evidence="14 15">ALL</strain>
    </source>
</reference>
<dbReference type="SMART" id="SM00220">
    <property type="entry name" value="S_TKc"/>
    <property type="match status" value="1"/>
</dbReference>
<dbReference type="SUPFAM" id="SSF56112">
    <property type="entry name" value="Protein kinase-like (PK-like)"/>
    <property type="match status" value="1"/>
</dbReference>
<dbReference type="Proteomes" id="UP000298663">
    <property type="component" value="Unassembled WGS sequence"/>
</dbReference>
<keyword evidence="5" id="KW-0808">Transferase</keyword>
<dbReference type="EC" id="2.7.11.1" evidence="2"/>
<evidence type="ECO:0000256" key="1">
    <source>
        <dbReference type="ARBA" id="ARBA00010006"/>
    </source>
</evidence>
<dbReference type="PROSITE" id="PS50011">
    <property type="entry name" value="PROTEIN_KINASE_DOM"/>
    <property type="match status" value="1"/>
</dbReference>
<feature type="domain" description="Protein kinase" evidence="13">
    <location>
        <begin position="27"/>
        <end position="312"/>
    </location>
</feature>
<dbReference type="FunFam" id="1.10.510.10:FF:000024">
    <property type="entry name" value="Probable serine/threonine-protein kinase cot-1"/>
    <property type="match status" value="1"/>
</dbReference>
<keyword evidence="4" id="KW-0597">Phosphoprotein</keyword>
<protein>
    <recommendedName>
        <fullName evidence="2">non-specific serine/threonine protein kinase</fullName>
        <ecNumber evidence="2">2.7.11.1</ecNumber>
    </recommendedName>
</protein>
<evidence type="ECO:0000256" key="6">
    <source>
        <dbReference type="ARBA" id="ARBA00022741"/>
    </source>
</evidence>
<dbReference type="InterPro" id="IPR011009">
    <property type="entry name" value="Kinase-like_dom_sf"/>
</dbReference>
<keyword evidence="6 11" id="KW-0547">Nucleotide-binding</keyword>
<keyword evidence="8 11" id="KW-0067">ATP-binding</keyword>
<feature type="binding site" evidence="11">
    <location>
        <position position="56"/>
    </location>
    <ligand>
        <name>ATP</name>
        <dbReference type="ChEBI" id="CHEBI:30616"/>
    </ligand>
</feature>
<keyword evidence="15" id="KW-1185">Reference proteome</keyword>
<accession>A0A4U5MGB9</accession>
<evidence type="ECO:0000256" key="11">
    <source>
        <dbReference type="PROSITE-ProRule" id="PRU10141"/>
    </source>
</evidence>
<dbReference type="GO" id="GO:0035556">
    <property type="term" value="P:intracellular signal transduction"/>
    <property type="evidence" value="ECO:0007669"/>
    <property type="project" value="TreeGrafter"/>
</dbReference>
<evidence type="ECO:0000256" key="2">
    <source>
        <dbReference type="ARBA" id="ARBA00012513"/>
    </source>
</evidence>
<dbReference type="PANTHER" id="PTHR24356">
    <property type="entry name" value="SERINE/THREONINE-PROTEIN KINASE"/>
    <property type="match status" value="1"/>
</dbReference>
<comment type="similarity">
    <text evidence="1">Belongs to the protein kinase superfamily. AGC Ser/Thr protein kinase family. PDPK1 subfamily.</text>
</comment>
<keyword evidence="7" id="KW-0418">Kinase</keyword>
<name>A0A4U5MGB9_STECR</name>
<proteinExistence type="inferred from homology"/>
<organism evidence="14 15">
    <name type="scientific">Steinernema carpocapsae</name>
    <name type="common">Entomopathogenic nematode</name>
    <dbReference type="NCBI Taxonomy" id="34508"/>
    <lineage>
        <taxon>Eukaryota</taxon>
        <taxon>Metazoa</taxon>
        <taxon>Ecdysozoa</taxon>
        <taxon>Nematoda</taxon>
        <taxon>Chromadorea</taxon>
        <taxon>Rhabditida</taxon>
        <taxon>Tylenchina</taxon>
        <taxon>Panagrolaimomorpha</taxon>
        <taxon>Strongyloidoidea</taxon>
        <taxon>Steinernematidae</taxon>
        <taxon>Steinernema</taxon>
    </lineage>
</organism>
<comment type="catalytic activity">
    <reaction evidence="9">
        <text>L-threonyl-[protein] + ATP = O-phospho-L-threonyl-[protein] + ADP + H(+)</text>
        <dbReference type="Rhea" id="RHEA:46608"/>
        <dbReference type="Rhea" id="RHEA-COMP:11060"/>
        <dbReference type="Rhea" id="RHEA-COMP:11605"/>
        <dbReference type="ChEBI" id="CHEBI:15378"/>
        <dbReference type="ChEBI" id="CHEBI:30013"/>
        <dbReference type="ChEBI" id="CHEBI:30616"/>
        <dbReference type="ChEBI" id="CHEBI:61977"/>
        <dbReference type="ChEBI" id="CHEBI:456216"/>
        <dbReference type="EC" id="2.7.11.1"/>
    </reaction>
</comment>
<evidence type="ECO:0000313" key="15">
    <source>
        <dbReference type="Proteomes" id="UP000298663"/>
    </source>
</evidence>
<gene>
    <name evidence="14" type="ORF">L596_024292</name>
</gene>
<evidence type="ECO:0000256" key="8">
    <source>
        <dbReference type="ARBA" id="ARBA00022840"/>
    </source>
</evidence>
<dbReference type="GO" id="GO:0007010">
    <property type="term" value="P:cytoskeleton organization"/>
    <property type="evidence" value="ECO:0007669"/>
    <property type="project" value="UniProtKB-ARBA"/>
</dbReference>
<dbReference type="Pfam" id="PF00069">
    <property type="entry name" value="Pkinase"/>
    <property type="match status" value="1"/>
</dbReference>
<dbReference type="InterPro" id="IPR039046">
    <property type="entry name" value="PDPK1"/>
</dbReference>
<dbReference type="InterPro" id="IPR050236">
    <property type="entry name" value="Ser_Thr_kinase_AGC"/>
</dbReference>
<evidence type="ECO:0000259" key="13">
    <source>
        <dbReference type="PROSITE" id="PS50011"/>
    </source>
</evidence>
<evidence type="ECO:0000256" key="7">
    <source>
        <dbReference type="ARBA" id="ARBA00022777"/>
    </source>
</evidence>
<dbReference type="Gene3D" id="3.30.200.20">
    <property type="entry name" value="Phosphorylase Kinase, domain 1"/>
    <property type="match status" value="1"/>
</dbReference>
<dbReference type="InterPro" id="IPR008271">
    <property type="entry name" value="Ser/Thr_kinase_AS"/>
</dbReference>
<dbReference type="InterPro" id="IPR000719">
    <property type="entry name" value="Prot_kinase_dom"/>
</dbReference>
<comment type="catalytic activity">
    <reaction evidence="10">
        <text>L-seryl-[protein] + ATP = O-phospho-L-seryl-[protein] + ADP + H(+)</text>
        <dbReference type="Rhea" id="RHEA:17989"/>
        <dbReference type="Rhea" id="RHEA-COMP:9863"/>
        <dbReference type="Rhea" id="RHEA-COMP:11604"/>
        <dbReference type="ChEBI" id="CHEBI:15378"/>
        <dbReference type="ChEBI" id="CHEBI:29999"/>
        <dbReference type="ChEBI" id="CHEBI:30616"/>
        <dbReference type="ChEBI" id="CHEBI:83421"/>
        <dbReference type="ChEBI" id="CHEBI:456216"/>
        <dbReference type="EC" id="2.7.11.1"/>
    </reaction>
</comment>
<dbReference type="PROSITE" id="PS00107">
    <property type="entry name" value="PROTEIN_KINASE_ATP"/>
    <property type="match status" value="1"/>
</dbReference>
<dbReference type="PANTHER" id="PTHR24356:SF163">
    <property type="entry name" value="3-PHOSPHOINOSITIDE-DEPENDENT PROTEIN KINASE 1-RELATED"/>
    <property type="match status" value="1"/>
</dbReference>
<dbReference type="EMBL" id="AZBU02000008">
    <property type="protein sequence ID" value="TKR68291.1"/>
    <property type="molecule type" value="Genomic_DNA"/>
</dbReference>
<dbReference type="CDD" id="cd05581">
    <property type="entry name" value="STKc_PDK1"/>
    <property type="match status" value="1"/>
</dbReference>
<evidence type="ECO:0000256" key="9">
    <source>
        <dbReference type="ARBA" id="ARBA00047899"/>
    </source>
</evidence>
<dbReference type="GO" id="GO:0005524">
    <property type="term" value="F:ATP binding"/>
    <property type="evidence" value="ECO:0007669"/>
    <property type="project" value="UniProtKB-UniRule"/>
</dbReference>
<evidence type="ECO:0000256" key="3">
    <source>
        <dbReference type="ARBA" id="ARBA00022527"/>
    </source>
</evidence>
<dbReference type="STRING" id="34508.A0A4U5MGB9"/>
<sequence>MTSSDVPAPETSAEKPSEPLHKQKSDFFFLSELGCGSFSTVHLVSERSTSRRFACKECLKKQIIRERKVDLIYREKEAMRILSASSGYAKRFFVQIYCTFQDSESLYFVMTLGTGGELRTLIRKEKQLSSEVTARYGAHIVMALDHMHKLGIIHRDLKPENILLNREDDHILLSDFGSVKIVGANESEKERLENKAEEDVAFGRRRRKNSFVGTAQYVSPEVLNNEPVSEATDFWALGCVLFQMLVGRPPFHGESEYLIFQIVLKADFTFPEDFDNTEASDLIKKLLVLEPSKRLGSKEMGGAKSVSSHPFLSKTFDDLETAIAKLGI</sequence>
<evidence type="ECO:0000313" key="14">
    <source>
        <dbReference type="EMBL" id="TKR68291.1"/>
    </source>
</evidence>
<comment type="caution">
    <text evidence="14">The sequence shown here is derived from an EMBL/GenBank/DDBJ whole genome shotgun (WGS) entry which is preliminary data.</text>
</comment>
<dbReference type="InterPro" id="IPR017441">
    <property type="entry name" value="Protein_kinase_ATP_BS"/>
</dbReference>
<evidence type="ECO:0000256" key="10">
    <source>
        <dbReference type="ARBA" id="ARBA00048679"/>
    </source>
</evidence>
<evidence type="ECO:0000256" key="4">
    <source>
        <dbReference type="ARBA" id="ARBA00022553"/>
    </source>
</evidence>